<organism evidence="1 2">
    <name type="scientific">Pocillopora meandrina</name>
    <dbReference type="NCBI Taxonomy" id="46732"/>
    <lineage>
        <taxon>Eukaryota</taxon>
        <taxon>Metazoa</taxon>
        <taxon>Cnidaria</taxon>
        <taxon>Anthozoa</taxon>
        <taxon>Hexacorallia</taxon>
        <taxon>Scleractinia</taxon>
        <taxon>Astrocoeniina</taxon>
        <taxon>Pocilloporidae</taxon>
        <taxon>Pocillopora</taxon>
    </lineage>
</organism>
<keyword evidence="2" id="KW-1185">Reference proteome</keyword>
<accession>A0AAU9WGX7</accession>
<evidence type="ECO:0008006" key="3">
    <source>
        <dbReference type="Google" id="ProtNLM"/>
    </source>
</evidence>
<protein>
    <recommendedName>
        <fullName evidence="3">DUF4142 domain-containing protein</fullName>
    </recommendedName>
</protein>
<proteinExistence type="predicted"/>
<gene>
    <name evidence="1" type="ORF">PMEA_00005606</name>
</gene>
<dbReference type="AlphaFoldDB" id="A0AAU9WGX7"/>
<evidence type="ECO:0000313" key="1">
    <source>
        <dbReference type="EMBL" id="CAH3114724.1"/>
    </source>
</evidence>
<sequence length="199" mass="22736">MKLAEAMSLGSPFTIKPTKKQSGGLLGILFASIGVALLLKELTGNGIQGYSRYFKCQFSDIDSADWKLTWTREQTEKGREFEIQRLKENRKTALAYLTKQMNIISPVLADFEDEKQAPSEVVQFHKLFVKMHEAHDMYLRALDDDGEIKLAQQWYNSRDKAKAKAAAFEVKAKFLTEKQTLRLASLELELWQQIVEAKS</sequence>
<reference evidence="1 2" key="1">
    <citation type="submission" date="2022-05" db="EMBL/GenBank/DDBJ databases">
        <authorList>
            <consortium name="Genoscope - CEA"/>
            <person name="William W."/>
        </authorList>
    </citation>
    <scope>NUCLEOTIDE SEQUENCE [LARGE SCALE GENOMIC DNA]</scope>
</reference>
<comment type="caution">
    <text evidence="1">The sequence shown here is derived from an EMBL/GenBank/DDBJ whole genome shotgun (WGS) entry which is preliminary data.</text>
</comment>
<evidence type="ECO:0000313" key="2">
    <source>
        <dbReference type="Proteomes" id="UP001159428"/>
    </source>
</evidence>
<name>A0AAU9WGX7_9CNID</name>
<dbReference type="Proteomes" id="UP001159428">
    <property type="component" value="Unassembled WGS sequence"/>
</dbReference>
<dbReference type="EMBL" id="CALNXJ010000014">
    <property type="protein sequence ID" value="CAH3114724.1"/>
    <property type="molecule type" value="Genomic_DNA"/>
</dbReference>